<feature type="transmembrane region" description="Helical" evidence="6">
    <location>
        <begin position="292"/>
        <end position="316"/>
    </location>
</feature>
<evidence type="ECO:0000256" key="2">
    <source>
        <dbReference type="ARBA" id="ARBA00022475"/>
    </source>
</evidence>
<evidence type="ECO:0000256" key="6">
    <source>
        <dbReference type="SAM" id="Phobius"/>
    </source>
</evidence>
<evidence type="ECO:0000313" key="8">
    <source>
        <dbReference type="Proteomes" id="UP000006316"/>
    </source>
</evidence>
<proteinExistence type="predicted"/>
<dbReference type="InterPro" id="IPR050833">
    <property type="entry name" value="Poly_Biosynth_Transport"/>
</dbReference>
<dbReference type="PATRIC" id="fig|1117379.3.peg.3125"/>
<feature type="transmembrane region" description="Helical" evidence="6">
    <location>
        <begin position="386"/>
        <end position="406"/>
    </location>
</feature>
<feature type="transmembrane region" description="Helical" evidence="6">
    <location>
        <begin position="80"/>
        <end position="104"/>
    </location>
</feature>
<dbReference type="AlphaFoldDB" id="K6DDR9"/>
<dbReference type="Proteomes" id="UP000006316">
    <property type="component" value="Unassembled WGS sequence"/>
</dbReference>
<feature type="transmembrane region" description="Helical" evidence="6">
    <location>
        <begin position="173"/>
        <end position="190"/>
    </location>
</feature>
<evidence type="ECO:0000256" key="5">
    <source>
        <dbReference type="ARBA" id="ARBA00023136"/>
    </source>
</evidence>
<accession>K6DDR9</accession>
<dbReference type="EMBL" id="AJLS01000115">
    <property type="protein sequence ID" value="EKN66454.1"/>
    <property type="molecule type" value="Genomic_DNA"/>
</dbReference>
<dbReference type="GO" id="GO:0005886">
    <property type="term" value="C:plasma membrane"/>
    <property type="evidence" value="ECO:0007669"/>
    <property type="project" value="UniProtKB-SubCell"/>
</dbReference>
<dbReference type="PANTHER" id="PTHR30250:SF11">
    <property type="entry name" value="O-ANTIGEN TRANSPORTER-RELATED"/>
    <property type="match status" value="1"/>
</dbReference>
<evidence type="ECO:0000256" key="3">
    <source>
        <dbReference type="ARBA" id="ARBA00022692"/>
    </source>
</evidence>
<reference evidence="7 8" key="1">
    <citation type="journal article" date="2012" name="Front. Microbiol.">
        <title>Redundancy and modularity in membrane-associated dissimilatory nitrate reduction in Bacillus.</title>
        <authorList>
            <person name="Heylen K."/>
            <person name="Keltjens J."/>
        </authorList>
    </citation>
    <scope>NUCLEOTIDE SEQUENCE [LARGE SCALE GENOMIC DNA]</scope>
    <source>
        <strain evidence="8">LMG 21833T</strain>
    </source>
</reference>
<feature type="transmembrane region" description="Helical" evidence="6">
    <location>
        <begin position="328"/>
        <end position="346"/>
    </location>
</feature>
<evidence type="ECO:0000256" key="1">
    <source>
        <dbReference type="ARBA" id="ARBA00004651"/>
    </source>
</evidence>
<dbReference type="OrthoDB" id="2986059at2"/>
<feature type="transmembrane region" description="Helical" evidence="6">
    <location>
        <begin position="110"/>
        <end position="137"/>
    </location>
</feature>
<keyword evidence="5 6" id="KW-0472">Membrane</keyword>
<feature type="transmembrane region" description="Helical" evidence="6">
    <location>
        <begin position="358"/>
        <end position="380"/>
    </location>
</feature>
<evidence type="ECO:0000313" key="7">
    <source>
        <dbReference type="EMBL" id="EKN66454.1"/>
    </source>
</evidence>
<feature type="transmembrane region" description="Helical" evidence="6">
    <location>
        <begin position="12"/>
        <end position="33"/>
    </location>
</feature>
<keyword evidence="3 6" id="KW-0812">Transmembrane</keyword>
<dbReference type="RefSeq" id="WP_007086022.1">
    <property type="nucleotide sequence ID" value="NZ_AJLS01000115.1"/>
</dbReference>
<feature type="transmembrane region" description="Helical" evidence="6">
    <location>
        <begin position="211"/>
        <end position="232"/>
    </location>
</feature>
<keyword evidence="4 6" id="KW-1133">Transmembrane helix</keyword>
<organism evidence="7 8">
    <name type="scientific">Neobacillus bataviensis LMG 21833</name>
    <dbReference type="NCBI Taxonomy" id="1117379"/>
    <lineage>
        <taxon>Bacteria</taxon>
        <taxon>Bacillati</taxon>
        <taxon>Bacillota</taxon>
        <taxon>Bacilli</taxon>
        <taxon>Bacillales</taxon>
        <taxon>Bacillaceae</taxon>
        <taxon>Neobacillus</taxon>
    </lineage>
</organism>
<gene>
    <name evidence="7" type="ORF">BABA_15132</name>
</gene>
<dbReference type="Pfam" id="PF01943">
    <property type="entry name" value="Polysacc_synt"/>
    <property type="match status" value="1"/>
</dbReference>
<sequence length="444" mass="50917">MKKQIISNIIQSVIEKFLIIGTQFLLSFFLVRMLEREDYGIIGVVSGYFVFVNFVNISLESVMLRDHKKYEDNPEKYFMNFFLFNFCKTGLFIIIAAILSFYLVGHFKDINFLYAVLSATFILIADSIVAPLVIYSTSKFNQKTVTKIASIRSILNIIFVFGLLFSPTLAYNALKDFIVGIVFIIVWFLYSRKKLNYKQLLNRKNIDLSFIKINLFNYSIWTHLNGVITNFIYKSDTFFLSFFVSLKIVGDYNVALMSANVANILPMIFGYQNSVALSHATDDEHAFKISNTFIRLSIYLGLLTIGGFLIFGQLYLKIITGQSDVNTIYLYMIFIVLGLVIVKTIASPLNSFINIRGSVISLFKTVLVPTFLSTLVIYYFTSRYFGAMGISIGNLVVALLWLILMIKEVKRYNYNFKSIFRFKDDLNLLKGFIKNGARKGSKTY</sequence>
<comment type="caution">
    <text evidence="7">The sequence shown here is derived from an EMBL/GenBank/DDBJ whole genome shotgun (WGS) entry which is preliminary data.</text>
</comment>
<comment type="subcellular location">
    <subcellularLocation>
        <location evidence="1">Cell membrane</location>
        <topology evidence="1">Multi-pass membrane protein</topology>
    </subcellularLocation>
</comment>
<dbReference type="STRING" id="1117379.BABA_15132"/>
<protein>
    <submittedName>
        <fullName evidence="7">Polysaccharide biosynthesis protein</fullName>
    </submittedName>
</protein>
<keyword evidence="2" id="KW-1003">Cell membrane</keyword>
<feature type="transmembrane region" description="Helical" evidence="6">
    <location>
        <begin position="149"/>
        <end position="167"/>
    </location>
</feature>
<dbReference type="InterPro" id="IPR002797">
    <property type="entry name" value="Polysacc_synth"/>
</dbReference>
<keyword evidence="8" id="KW-1185">Reference proteome</keyword>
<feature type="transmembrane region" description="Helical" evidence="6">
    <location>
        <begin position="252"/>
        <end position="271"/>
    </location>
</feature>
<dbReference type="PANTHER" id="PTHR30250">
    <property type="entry name" value="PST FAMILY PREDICTED COLANIC ACID TRANSPORTER"/>
    <property type="match status" value="1"/>
</dbReference>
<feature type="transmembrane region" description="Helical" evidence="6">
    <location>
        <begin position="39"/>
        <end position="59"/>
    </location>
</feature>
<name>K6DDR9_9BACI</name>
<evidence type="ECO:0000256" key="4">
    <source>
        <dbReference type="ARBA" id="ARBA00022989"/>
    </source>
</evidence>